<dbReference type="InParanoid" id="A0A7J7BWN3"/>
<sequence>MMRILARLKNKSCGRCKEGDFLCRSKDGKYMNHFMMYLLVQLPRENNVAWKGMKNTLYLKFWDYYDAFFYQNPYQRHCILFYFKINTQISIPQLVVGWQCAKFRGC</sequence>
<keyword evidence="2" id="KW-1185">Reference proteome</keyword>
<dbReference type="EMBL" id="JAAARO010000023">
    <property type="protein sequence ID" value="KAF5725946.1"/>
    <property type="molecule type" value="Genomic_DNA"/>
</dbReference>
<evidence type="ECO:0000313" key="1">
    <source>
        <dbReference type="EMBL" id="KAF5725946.1"/>
    </source>
</evidence>
<dbReference type="Proteomes" id="UP000593562">
    <property type="component" value="Unassembled WGS sequence"/>
</dbReference>
<gene>
    <name evidence="1" type="ORF">HS088_TW23G00679</name>
</gene>
<dbReference type="AlphaFoldDB" id="A0A7J7BWN3"/>
<reference evidence="1 2" key="1">
    <citation type="journal article" date="2020" name="Nat. Commun.">
        <title>Genome of Tripterygium wilfordii and identification of cytochrome P450 involved in triptolide biosynthesis.</title>
        <authorList>
            <person name="Tu L."/>
            <person name="Su P."/>
            <person name="Zhang Z."/>
            <person name="Gao L."/>
            <person name="Wang J."/>
            <person name="Hu T."/>
            <person name="Zhou J."/>
            <person name="Zhang Y."/>
            <person name="Zhao Y."/>
            <person name="Liu Y."/>
            <person name="Song Y."/>
            <person name="Tong Y."/>
            <person name="Lu Y."/>
            <person name="Yang J."/>
            <person name="Xu C."/>
            <person name="Jia M."/>
            <person name="Peters R.J."/>
            <person name="Huang L."/>
            <person name="Gao W."/>
        </authorList>
    </citation>
    <scope>NUCLEOTIDE SEQUENCE [LARGE SCALE GENOMIC DNA]</scope>
    <source>
        <strain evidence="2">cv. XIE 37</strain>
        <tissue evidence="1">Leaf</tissue>
    </source>
</reference>
<organism evidence="1 2">
    <name type="scientific">Tripterygium wilfordii</name>
    <name type="common">Thunder God vine</name>
    <dbReference type="NCBI Taxonomy" id="458696"/>
    <lineage>
        <taxon>Eukaryota</taxon>
        <taxon>Viridiplantae</taxon>
        <taxon>Streptophyta</taxon>
        <taxon>Embryophyta</taxon>
        <taxon>Tracheophyta</taxon>
        <taxon>Spermatophyta</taxon>
        <taxon>Magnoliopsida</taxon>
        <taxon>eudicotyledons</taxon>
        <taxon>Gunneridae</taxon>
        <taxon>Pentapetalae</taxon>
        <taxon>rosids</taxon>
        <taxon>fabids</taxon>
        <taxon>Celastrales</taxon>
        <taxon>Celastraceae</taxon>
        <taxon>Tripterygium</taxon>
    </lineage>
</organism>
<accession>A0A7J7BWN3</accession>
<name>A0A7J7BWN3_TRIWF</name>
<evidence type="ECO:0000313" key="2">
    <source>
        <dbReference type="Proteomes" id="UP000593562"/>
    </source>
</evidence>
<protein>
    <submittedName>
        <fullName evidence="1">Uncharacterized protein</fullName>
    </submittedName>
</protein>
<comment type="caution">
    <text evidence="1">The sequence shown here is derived from an EMBL/GenBank/DDBJ whole genome shotgun (WGS) entry which is preliminary data.</text>
</comment>
<proteinExistence type="predicted"/>